<gene>
    <name evidence="6" type="ORF">NCTC13229_00766</name>
</gene>
<dbReference type="Gene3D" id="3.40.190.10">
    <property type="entry name" value="Periplasmic binding protein-like II"/>
    <property type="match status" value="2"/>
</dbReference>
<dbReference type="AlphaFoldDB" id="A0AB38F6V8"/>
<feature type="signal peptide" evidence="4">
    <location>
        <begin position="1"/>
        <end position="22"/>
    </location>
</feature>
<comment type="subcellular location">
    <subcellularLocation>
        <location evidence="1">Periplasm</location>
    </subcellularLocation>
</comment>
<feature type="chain" id="PRO_5044332424" evidence="4">
    <location>
        <begin position="23"/>
        <end position="334"/>
    </location>
</feature>
<reference evidence="6 7" key="1">
    <citation type="submission" date="2018-06" db="EMBL/GenBank/DDBJ databases">
        <authorList>
            <consortium name="Pathogen Informatics"/>
            <person name="Doyle S."/>
        </authorList>
    </citation>
    <scope>NUCLEOTIDE SEQUENCE [LARGE SCALE GENOMIC DNA]</scope>
    <source>
        <strain evidence="6 7">NCTC13229</strain>
    </source>
</reference>
<sequence length="334" mass="35033">MRSRTALLTVAALGLSLLTACGGRDSASSNTLRIGYIAGSAASLPDMIAKERGIFEDAGLNVQFVNTDSGPGLVNLLLSESVDVTWAPTSNVLAATEKVQIVAGTVRSYGFELVRRKGFADSSTSLSYPDNLQALAEGRVGISATASYAQVMAEGMFNEAGVAPGNLDFLSVGVGPTSRGALKSGQVDLLMANPVTAAELQVAGDGDPVISTLDIPALKNLPEAAYVTKRGISEAQEEKVAKYLRAAEEAITWAQSESNIEDFDALLTQVYGLSPDDAEATAERYNPGEGNLIGEYGLSFDQGGFDELVAILLKGKLLTEKVSYDEATALIEPR</sequence>
<evidence type="ECO:0000256" key="2">
    <source>
        <dbReference type="ARBA" id="ARBA00010742"/>
    </source>
</evidence>
<proteinExistence type="inferred from homology"/>
<feature type="domain" description="Solute-binding protein family 3/N-terminal" evidence="5">
    <location>
        <begin position="31"/>
        <end position="264"/>
    </location>
</feature>
<evidence type="ECO:0000259" key="5">
    <source>
        <dbReference type="SMART" id="SM00062"/>
    </source>
</evidence>
<evidence type="ECO:0000313" key="6">
    <source>
        <dbReference type="EMBL" id="SPZ35423.1"/>
    </source>
</evidence>
<dbReference type="SMART" id="SM00062">
    <property type="entry name" value="PBPb"/>
    <property type="match status" value="1"/>
</dbReference>
<evidence type="ECO:0000313" key="7">
    <source>
        <dbReference type="Proteomes" id="UP000251211"/>
    </source>
</evidence>
<dbReference type="EMBL" id="UAUI01000001">
    <property type="protein sequence ID" value="SPZ35423.1"/>
    <property type="molecule type" value="Genomic_DNA"/>
</dbReference>
<comment type="similarity">
    <text evidence="2">Belongs to the bacterial solute-binding protein SsuA/TauA family.</text>
</comment>
<evidence type="ECO:0000256" key="3">
    <source>
        <dbReference type="ARBA" id="ARBA00022729"/>
    </source>
</evidence>
<dbReference type="SUPFAM" id="SSF53850">
    <property type="entry name" value="Periplasmic binding protein-like II"/>
    <property type="match status" value="1"/>
</dbReference>
<evidence type="ECO:0000256" key="4">
    <source>
        <dbReference type="SAM" id="SignalP"/>
    </source>
</evidence>
<keyword evidence="3 4" id="KW-0732">Signal</keyword>
<dbReference type="InterPro" id="IPR001638">
    <property type="entry name" value="Solute-binding_3/MltF_N"/>
</dbReference>
<dbReference type="PANTHER" id="PTHR30024">
    <property type="entry name" value="ALIPHATIC SULFONATES-BINDING PROTEIN-RELATED"/>
    <property type="match status" value="1"/>
</dbReference>
<evidence type="ECO:0000256" key="1">
    <source>
        <dbReference type="ARBA" id="ARBA00004418"/>
    </source>
</evidence>
<name>A0AB38F6V8_RHOWR</name>
<dbReference type="Proteomes" id="UP000251211">
    <property type="component" value="Unassembled WGS sequence"/>
</dbReference>
<organism evidence="6 7">
    <name type="scientific">Rhodococcus wratislaviensis</name>
    <name type="common">Tsukamurella wratislaviensis</name>
    <dbReference type="NCBI Taxonomy" id="44752"/>
    <lineage>
        <taxon>Bacteria</taxon>
        <taxon>Bacillati</taxon>
        <taxon>Actinomycetota</taxon>
        <taxon>Actinomycetes</taxon>
        <taxon>Mycobacteriales</taxon>
        <taxon>Nocardiaceae</taxon>
        <taxon>Rhodococcus</taxon>
    </lineage>
</organism>
<comment type="caution">
    <text evidence="6">The sequence shown here is derived from an EMBL/GenBank/DDBJ whole genome shotgun (WGS) entry which is preliminary data.</text>
</comment>
<accession>A0AB38F6V8</accession>
<protein>
    <submittedName>
        <fullName evidence="6">ABC transporter substrate-binding protein</fullName>
    </submittedName>
</protein>
<dbReference type="RefSeq" id="WP_112298540.1">
    <property type="nucleotide sequence ID" value="NZ_QTTP01000001.1"/>
</dbReference>
<dbReference type="PROSITE" id="PS51257">
    <property type="entry name" value="PROKAR_LIPOPROTEIN"/>
    <property type="match status" value="1"/>
</dbReference>
<dbReference type="PANTHER" id="PTHR30024:SF47">
    <property type="entry name" value="TAURINE-BINDING PERIPLASMIC PROTEIN"/>
    <property type="match status" value="1"/>
</dbReference>
<dbReference type="Pfam" id="PF13379">
    <property type="entry name" value="NMT1_2"/>
    <property type="match status" value="1"/>
</dbReference>
<dbReference type="GO" id="GO:0042597">
    <property type="term" value="C:periplasmic space"/>
    <property type="evidence" value="ECO:0007669"/>
    <property type="project" value="UniProtKB-SubCell"/>
</dbReference>